<dbReference type="Proteomes" id="UP000826513">
    <property type="component" value="Plasmid pTiAF3.44"/>
</dbReference>
<evidence type="ECO:0000313" key="5">
    <source>
        <dbReference type="Proteomes" id="UP000298545"/>
    </source>
</evidence>
<dbReference type="PANTHER" id="PTHR47129:SF1">
    <property type="entry name" value="NMRA-LIKE DOMAIN-CONTAINING PROTEIN"/>
    <property type="match status" value="1"/>
</dbReference>
<organism evidence="3 5">
    <name type="scientific">Agrobacterium larrymoorei</name>
    <dbReference type="NCBI Taxonomy" id="160699"/>
    <lineage>
        <taxon>Bacteria</taxon>
        <taxon>Pseudomonadati</taxon>
        <taxon>Pseudomonadota</taxon>
        <taxon>Alphaproteobacteria</taxon>
        <taxon>Hyphomicrobiales</taxon>
        <taxon>Rhizobiaceae</taxon>
        <taxon>Rhizobium/Agrobacterium group</taxon>
        <taxon>Agrobacterium</taxon>
    </lineage>
</organism>
<dbReference type="EMBL" id="CP039694">
    <property type="protein sequence ID" value="QCJ01212.1"/>
    <property type="molecule type" value="Genomic_DNA"/>
</dbReference>
<reference evidence="3 5" key="1">
    <citation type="submission" date="2019-04" db="EMBL/GenBank/DDBJ databases">
        <title>Complete genome sequence of Agrobacterium larrymoorei CFBP5473.</title>
        <authorList>
            <person name="Haryono M."/>
            <person name="Chou L."/>
            <person name="Lin Y.-C."/>
            <person name="Lai E.-M."/>
            <person name="Kuo C.-H."/>
        </authorList>
    </citation>
    <scope>NUCLEOTIDE SEQUENCE [LARGE SCALE GENOMIC DNA]</scope>
    <source>
        <strain evidence="3 5">CFBP5473</strain>
        <plasmid evidence="5">pticfbp5473</plasmid>
        <plasmid evidence="3">pTiCFBP5473</plasmid>
    </source>
</reference>
<dbReference type="Pfam" id="PF13460">
    <property type="entry name" value="NAD_binding_10"/>
    <property type="match status" value="1"/>
</dbReference>
<geneLocation type="plasmid" evidence="5">
    <name>pticfbp5473</name>
</geneLocation>
<dbReference type="KEGG" id="alf:CFBP5473_24100"/>
<dbReference type="EMBL" id="CP072169">
    <property type="protein sequence ID" value="QYA10408.1"/>
    <property type="molecule type" value="Genomic_DNA"/>
</dbReference>
<geneLocation type="plasmid" evidence="3">
    <name>pTiCFBP5473</name>
</geneLocation>
<dbReference type="AlphaFoldDB" id="A0A4D7DVT5"/>
<dbReference type="InterPro" id="IPR036291">
    <property type="entry name" value="NAD(P)-bd_dom_sf"/>
</dbReference>
<accession>A0A4D7DVT5</accession>
<dbReference type="CDD" id="cd05269">
    <property type="entry name" value="TMR_SDR_a"/>
    <property type="match status" value="1"/>
</dbReference>
<dbReference type="Proteomes" id="UP000298545">
    <property type="component" value="Plasmid pTiCFBP5473"/>
</dbReference>
<sequence length="283" mass="29661">MKIGVSGASGHLGKTVIAELLQRGGGHEVFAISRTPEGAPDGVQQRPGNYDQPDGLPDAYAGPDRLLLIPSADLEPGKRAVQLVAAIDAARKSSVPHIVLMSAAGTKRADDAELGSGYWKGEQHLIAKAPMWTILRMSYYAEALADEARASLGSGVLTGLAENRVSFVSRDDVAATAAGILLSEGHDGAIYHATGEQRLSGAERAALIADIIGRPLTFLVLPEEQLHSGLSQAGLPQAVVNAVIDIQKSFIRGAFDIVTGDVERLSGRPPKALRQVLAALLLS</sequence>
<evidence type="ECO:0000256" key="1">
    <source>
        <dbReference type="SAM" id="MobiDB-lite"/>
    </source>
</evidence>
<feature type="region of interest" description="Disordered" evidence="1">
    <location>
        <begin position="32"/>
        <end position="53"/>
    </location>
</feature>
<dbReference type="OrthoDB" id="9798669at2"/>
<dbReference type="SUPFAM" id="SSF51735">
    <property type="entry name" value="NAD(P)-binding Rossmann-fold domains"/>
    <property type="match status" value="1"/>
</dbReference>
<name>A0A4D7DVT5_9HYPH</name>
<gene>
    <name evidence="3" type="ORF">CFBP5473_24100</name>
    <name evidence="4" type="ORF">J5285_22755</name>
</gene>
<evidence type="ECO:0000313" key="6">
    <source>
        <dbReference type="Proteomes" id="UP000826513"/>
    </source>
</evidence>
<protein>
    <submittedName>
        <fullName evidence="3">SDR family oxidoreductase</fullName>
    </submittedName>
</protein>
<dbReference type="InterPro" id="IPR052718">
    <property type="entry name" value="NmrA-type_oxidoreductase"/>
</dbReference>
<keyword evidence="3" id="KW-0614">Plasmid</keyword>
<evidence type="ECO:0000313" key="4">
    <source>
        <dbReference type="EMBL" id="QYA10408.1"/>
    </source>
</evidence>
<dbReference type="STRING" id="1367849.GCA_000518585_04853"/>
<proteinExistence type="predicted"/>
<dbReference type="PANTHER" id="PTHR47129">
    <property type="entry name" value="QUINONE OXIDOREDUCTASE 2"/>
    <property type="match status" value="1"/>
</dbReference>
<keyword evidence="6" id="KW-1185">Reference proteome</keyword>
<dbReference type="InterPro" id="IPR016040">
    <property type="entry name" value="NAD(P)-bd_dom"/>
</dbReference>
<geneLocation type="plasmid" evidence="4 6">
    <name>pTiAF3.44</name>
</geneLocation>
<dbReference type="RefSeq" id="WP_027677307.1">
    <property type="nucleotide sequence ID" value="NZ_CP039694.1"/>
</dbReference>
<evidence type="ECO:0000259" key="2">
    <source>
        <dbReference type="Pfam" id="PF13460"/>
    </source>
</evidence>
<dbReference type="Gene3D" id="3.90.25.10">
    <property type="entry name" value="UDP-galactose 4-epimerase, domain 1"/>
    <property type="match status" value="1"/>
</dbReference>
<evidence type="ECO:0000313" key="3">
    <source>
        <dbReference type="EMBL" id="QCJ01212.1"/>
    </source>
</evidence>
<feature type="domain" description="NAD(P)-binding" evidence="2">
    <location>
        <begin position="7"/>
        <end position="182"/>
    </location>
</feature>
<reference evidence="4 6" key="2">
    <citation type="submission" date="2021-03" db="EMBL/GenBank/DDBJ databases">
        <title>Rapid diversification of plasmids in a genus of pathogenic and nitrogen fixing bacteria.</title>
        <authorList>
            <person name="Weisberg A.J."/>
            <person name="Miller M."/>
            <person name="Ream W."/>
            <person name="Grunwald N.J."/>
            <person name="Chang J.H."/>
        </authorList>
    </citation>
    <scope>NUCLEOTIDE SEQUENCE [LARGE SCALE GENOMIC DNA]</scope>
    <source>
        <strain evidence="4 6">AF3.44</strain>
        <plasmid evidence="4 6">pTiAF3.44</plasmid>
    </source>
</reference>
<dbReference type="Gene3D" id="3.40.50.720">
    <property type="entry name" value="NAD(P)-binding Rossmann-like Domain"/>
    <property type="match status" value="1"/>
</dbReference>